<protein>
    <recommendedName>
        <fullName evidence="3">Molybdenum ABC transporter substrate-binding protein</fullName>
    </recommendedName>
</protein>
<dbReference type="Gene3D" id="3.40.190.10">
    <property type="entry name" value="Periplasmic binding protein-like II"/>
    <property type="match status" value="2"/>
</dbReference>
<dbReference type="PANTHER" id="PTHR30632:SF11">
    <property type="entry name" value="BLR4797 PROTEIN"/>
    <property type="match status" value="1"/>
</dbReference>
<dbReference type="EMBL" id="CP012150">
    <property type="protein sequence ID" value="AKS31152.1"/>
    <property type="molecule type" value="Genomic_DNA"/>
</dbReference>
<dbReference type="InterPro" id="IPR050682">
    <property type="entry name" value="ModA/WtpA"/>
</dbReference>
<dbReference type="KEGG" id="mgo:AFA91_03800"/>
<dbReference type="PANTHER" id="PTHR30632">
    <property type="entry name" value="MOLYBDATE-BINDING PERIPLASMIC PROTEIN"/>
    <property type="match status" value="1"/>
</dbReference>
<name>A0A0K0X1D0_MYCGD</name>
<dbReference type="STRING" id="134601.AFA91_03800"/>
<evidence type="ECO:0000313" key="1">
    <source>
        <dbReference type="EMBL" id="AKS31152.1"/>
    </source>
</evidence>
<dbReference type="RefSeq" id="WP_049743561.1">
    <property type="nucleotide sequence ID" value="NZ_CP012150.1"/>
</dbReference>
<dbReference type="PATRIC" id="fig|134601.6.peg.790"/>
<organism evidence="1 2">
    <name type="scientific">Mycolicibacterium goodii</name>
    <name type="common">Mycobacterium goodii</name>
    <dbReference type="NCBI Taxonomy" id="134601"/>
    <lineage>
        <taxon>Bacteria</taxon>
        <taxon>Bacillati</taxon>
        <taxon>Actinomycetota</taxon>
        <taxon>Actinomycetes</taxon>
        <taxon>Mycobacteriales</taxon>
        <taxon>Mycobacteriaceae</taxon>
        <taxon>Mycolicibacterium</taxon>
    </lineage>
</organism>
<dbReference type="Pfam" id="PF13531">
    <property type="entry name" value="SBP_bac_11"/>
    <property type="match status" value="1"/>
</dbReference>
<dbReference type="Proteomes" id="UP000062255">
    <property type="component" value="Chromosome"/>
</dbReference>
<dbReference type="GO" id="GO:0015689">
    <property type="term" value="P:molybdate ion transport"/>
    <property type="evidence" value="ECO:0007669"/>
    <property type="project" value="TreeGrafter"/>
</dbReference>
<evidence type="ECO:0000313" key="2">
    <source>
        <dbReference type="Proteomes" id="UP000062255"/>
    </source>
</evidence>
<accession>A0A0K0X1D0</accession>
<dbReference type="SUPFAM" id="SSF53850">
    <property type="entry name" value="Periplasmic binding protein-like II"/>
    <property type="match status" value="1"/>
</dbReference>
<sequence>MSRPSATLFSTLAVRGALESEVLPRLRKTFDVAASFDPTSVLVNRIDAGERPDIVVAVSDALDKLRQRGVVTARSAVARTGIGVGTASGAVAPQISTVPELVHALRSAQSVAYSRSGASGLYFAGLLDRLGIADDINRRATIIDKGFTGQAVVDGRADLAIQQISELAFIDGIKIAGPLPEAVQHYTDFGAACFTGSAAAARDILRELTSEYARSAYRRAGLDC</sequence>
<dbReference type="AlphaFoldDB" id="A0A0K0X1D0"/>
<dbReference type="OrthoDB" id="8216219at2"/>
<reference evidence="1 2" key="1">
    <citation type="submission" date="2015-07" db="EMBL/GenBank/DDBJ databases">
        <title>Complete genome sequence of Mycobacterium goodii X7B, a facultative thermophilic biodesulfurizing bacterium.</title>
        <authorList>
            <person name="Yu B."/>
            <person name="Li F."/>
            <person name="Xu P."/>
        </authorList>
    </citation>
    <scope>NUCLEOTIDE SEQUENCE [LARGE SCALE GENOMIC DNA]</scope>
    <source>
        <strain evidence="1 2">X7B</strain>
    </source>
</reference>
<evidence type="ECO:0008006" key="3">
    <source>
        <dbReference type="Google" id="ProtNLM"/>
    </source>
</evidence>
<proteinExistence type="predicted"/>
<dbReference type="GO" id="GO:0030973">
    <property type="term" value="F:molybdate ion binding"/>
    <property type="evidence" value="ECO:0007669"/>
    <property type="project" value="TreeGrafter"/>
</dbReference>
<gene>
    <name evidence="1" type="ORF">AFA91_03800</name>
</gene>